<name>A0A4Y7PLB6_9AGAM</name>
<proteinExistence type="predicted"/>
<protein>
    <submittedName>
        <fullName evidence="1">Uncharacterized protein</fullName>
    </submittedName>
</protein>
<accession>A0A4Y7PLB6</accession>
<evidence type="ECO:0000313" key="1">
    <source>
        <dbReference type="EMBL" id="TDL15781.1"/>
    </source>
</evidence>
<keyword evidence="2" id="KW-1185">Reference proteome</keyword>
<evidence type="ECO:0000313" key="2">
    <source>
        <dbReference type="Proteomes" id="UP000294933"/>
    </source>
</evidence>
<reference evidence="1 2" key="1">
    <citation type="submission" date="2018-06" db="EMBL/GenBank/DDBJ databases">
        <title>A transcriptomic atlas of mushroom development highlights an independent origin of complex multicellularity.</title>
        <authorList>
            <consortium name="DOE Joint Genome Institute"/>
            <person name="Krizsan K."/>
            <person name="Almasi E."/>
            <person name="Merenyi Z."/>
            <person name="Sahu N."/>
            <person name="Viragh M."/>
            <person name="Koszo T."/>
            <person name="Mondo S."/>
            <person name="Kiss B."/>
            <person name="Balint B."/>
            <person name="Kues U."/>
            <person name="Barry K."/>
            <person name="Hegedus J.C."/>
            <person name="Henrissat B."/>
            <person name="Johnson J."/>
            <person name="Lipzen A."/>
            <person name="Ohm R."/>
            <person name="Nagy I."/>
            <person name="Pangilinan J."/>
            <person name="Yan J."/>
            <person name="Xiong Y."/>
            <person name="Grigoriev I.V."/>
            <person name="Hibbett D.S."/>
            <person name="Nagy L.G."/>
        </authorList>
    </citation>
    <scope>NUCLEOTIDE SEQUENCE [LARGE SCALE GENOMIC DNA]</scope>
    <source>
        <strain evidence="1 2">SZMC22713</strain>
    </source>
</reference>
<dbReference type="VEuPathDB" id="FungiDB:BD410DRAFT_796055"/>
<dbReference type="EMBL" id="ML170262">
    <property type="protein sequence ID" value="TDL15781.1"/>
    <property type="molecule type" value="Genomic_DNA"/>
</dbReference>
<dbReference type="AlphaFoldDB" id="A0A4Y7PLB6"/>
<dbReference type="Proteomes" id="UP000294933">
    <property type="component" value="Unassembled WGS sequence"/>
</dbReference>
<sequence>MVWTTYGDYKTLIRQRIARITVLKNMKGIKRYRDHRTCRRMVRVFLLHTVPIQPAVAFPPYRIIFVTQILINGRDG</sequence>
<gene>
    <name evidence="1" type="ORF">BD410DRAFT_796055</name>
</gene>
<organism evidence="1 2">
    <name type="scientific">Rickenella mellea</name>
    <dbReference type="NCBI Taxonomy" id="50990"/>
    <lineage>
        <taxon>Eukaryota</taxon>
        <taxon>Fungi</taxon>
        <taxon>Dikarya</taxon>
        <taxon>Basidiomycota</taxon>
        <taxon>Agaricomycotina</taxon>
        <taxon>Agaricomycetes</taxon>
        <taxon>Hymenochaetales</taxon>
        <taxon>Rickenellaceae</taxon>
        <taxon>Rickenella</taxon>
    </lineage>
</organism>